<evidence type="ECO:0000313" key="10">
    <source>
        <dbReference type="Proteomes" id="UP001298681"/>
    </source>
</evidence>
<dbReference type="PROSITE" id="PS00151">
    <property type="entry name" value="ACYLPHOSPHATASE_2"/>
    <property type="match status" value="1"/>
</dbReference>
<dbReference type="SUPFAM" id="SSF54975">
    <property type="entry name" value="Acylphosphatase/BLUF domain-like"/>
    <property type="match status" value="1"/>
</dbReference>
<sequence length="90" mass="10022">MPRYRMVVHGRVQGVGFRWTCLQNAKKNGLTGWVRNRADGAVELEAQGPDEAVAAFSAGIRRGNGYSFIDHIEMRSVAEKPSESAFHVLY</sequence>
<dbReference type="Proteomes" id="UP001298681">
    <property type="component" value="Unassembled WGS sequence"/>
</dbReference>
<evidence type="ECO:0000256" key="3">
    <source>
        <dbReference type="ARBA" id="ARBA00015991"/>
    </source>
</evidence>
<protein>
    <recommendedName>
        <fullName evidence="3 5">Acylphosphatase</fullName>
        <ecNumber evidence="2 5">3.6.1.7</ecNumber>
    </recommendedName>
</protein>
<keyword evidence="5 6" id="KW-0378">Hydrolase</keyword>
<reference evidence="9 10" key="1">
    <citation type="submission" date="2022-01" db="EMBL/GenBank/DDBJ databases">
        <title>Collection of gut derived symbiotic bacterial strains cultured from healthy donors.</title>
        <authorList>
            <person name="Lin H."/>
            <person name="Kohout C."/>
            <person name="Waligurski E."/>
            <person name="Pamer E.G."/>
        </authorList>
    </citation>
    <scope>NUCLEOTIDE SEQUENCE [LARGE SCALE GENOMIC DNA]</scope>
    <source>
        <strain evidence="9 10">DFI.7.58</strain>
    </source>
</reference>
<dbReference type="EC" id="3.6.1.7" evidence="2 5"/>
<feature type="active site" evidence="5">
    <location>
        <position position="36"/>
    </location>
</feature>
<dbReference type="InterPro" id="IPR001792">
    <property type="entry name" value="Acylphosphatase-like_dom"/>
</dbReference>
<evidence type="ECO:0000256" key="1">
    <source>
        <dbReference type="ARBA" id="ARBA00005614"/>
    </source>
</evidence>
<dbReference type="InterPro" id="IPR017968">
    <property type="entry name" value="Acylphosphatase_CS"/>
</dbReference>
<evidence type="ECO:0000256" key="7">
    <source>
        <dbReference type="RuleBase" id="RU004168"/>
    </source>
</evidence>
<keyword evidence="10" id="KW-1185">Reference proteome</keyword>
<dbReference type="PRINTS" id="PR00112">
    <property type="entry name" value="ACYLPHPHTASE"/>
</dbReference>
<evidence type="ECO:0000259" key="8">
    <source>
        <dbReference type="PROSITE" id="PS51160"/>
    </source>
</evidence>
<dbReference type="Pfam" id="PF00708">
    <property type="entry name" value="Acylphosphatase"/>
    <property type="match status" value="1"/>
</dbReference>
<evidence type="ECO:0000256" key="4">
    <source>
        <dbReference type="ARBA" id="ARBA00047645"/>
    </source>
</evidence>
<name>A0ABS9MJ06_9FIRM</name>
<gene>
    <name evidence="9" type="ORF">L0P57_07575</name>
</gene>
<dbReference type="PROSITE" id="PS00150">
    <property type="entry name" value="ACYLPHOSPHATASE_1"/>
    <property type="match status" value="1"/>
</dbReference>
<evidence type="ECO:0000256" key="2">
    <source>
        <dbReference type="ARBA" id="ARBA00012150"/>
    </source>
</evidence>
<evidence type="ECO:0000256" key="5">
    <source>
        <dbReference type="PROSITE-ProRule" id="PRU00520"/>
    </source>
</evidence>
<dbReference type="InterPro" id="IPR020456">
    <property type="entry name" value="Acylphosphatase"/>
</dbReference>
<dbReference type="RefSeq" id="WP_087229975.1">
    <property type="nucleotide sequence ID" value="NZ_JAKNHQ010000008.1"/>
</dbReference>
<dbReference type="PROSITE" id="PS51160">
    <property type="entry name" value="ACYLPHOSPHATASE_3"/>
    <property type="match status" value="1"/>
</dbReference>
<evidence type="ECO:0000313" key="9">
    <source>
        <dbReference type="EMBL" id="MCG4610793.1"/>
    </source>
</evidence>
<comment type="similarity">
    <text evidence="1 7">Belongs to the acylphosphatase family.</text>
</comment>
<dbReference type="EMBL" id="JAKNHQ010000008">
    <property type="protein sequence ID" value="MCG4610793.1"/>
    <property type="molecule type" value="Genomic_DNA"/>
</dbReference>
<dbReference type="PANTHER" id="PTHR47268:SF4">
    <property type="entry name" value="ACYLPHOSPHATASE"/>
    <property type="match status" value="1"/>
</dbReference>
<dbReference type="PANTHER" id="PTHR47268">
    <property type="entry name" value="ACYLPHOSPHATASE"/>
    <property type="match status" value="1"/>
</dbReference>
<proteinExistence type="inferred from homology"/>
<dbReference type="Gene3D" id="3.30.70.100">
    <property type="match status" value="1"/>
</dbReference>
<organism evidence="9 10">
    <name type="scientific">Anaeromassilibacillus senegalensis</name>
    <dbReference type="NCBI Taxonomy" id="1673717"/>
    <lineage>
        <taxon>Bacteria</taxon>
        <taxon>Bacillati</taxon>
        <taxon>Bacillota</taxon>
        <taxon>Clostridia</taxon>
        <taxon>Eubacteriales</taxon>
        <taxon>Acutalibacteraceae</taxon>
        <taxon>Anaeromassilibacillus</taxon>
    </lineage>
</organism>
<dbReference type="InterPro" id="IPR036046">
    <property type="entry name" value="Acylphosphatase-like_dom_sf"/>
</dbReference>
<feature type="active site" evidence="5">
    <location>
        <position position="18"/>
    </location>
</feature>
<accession>A0ABS9MJ06</accession>
<comment type="caution">
    <text evidence="9">The sequence shown here is derived from an EMBL/GenBank/DDBJ whole genome shotgun (WGS) entry which is preliminary data.</text>
</comment>
<comment type="catalytic activity">
    <reaction evidence="4 5 6">
        <text>an acyl phosphate + H2O = a carboxylate + phosphate + H(+)</text>
        <dbReference type="Rhea" id="RHEA:14965"/>
        <dbReference type="ChEBI" id="CHEBI:15377"/>
        <dbReference type="ChEBI" id="CHEBI:15378"/>
        <dbReference type="ChEBI" id="CHEBI:29067"/>
        <dbReference type="ChEBI" id="CHEBI:43474"/>
        <dbReference type="ChEBI" id="CHEBI:59918"/>
        <dbReference type="EC" id="3.6.1.7"/>
    </reaction>
</comment>
<feature type="domain" description="Acylphosphatase-like" evidence="8">
    <location>
        <begin position="3"/>
        <end position="90"/>
    </location>
</feature>
<evidence type="ECO:0000256" key="6">
    <source>
        <dbReference type="RuleBase" id="RU000553"/>
    </source>
</evidence>